<dbReference type="InterPro" id="IPR044824">
    <property type="entry name" value="MAIN-like"/>
</dbReference>
<proteinExistence type="predicted"/>
<evidence type="ECO:0000313" key="4">
    <source>
        <dbReference type="Proteomes" id="UP000288805"/>
    </source>
</evidence>
<protein>
    <submittedName>
        <fullName evidence="3">Serine/threonine-protein phosphatase 7 long form-like</fullName>
    </submittedName>
</protein>
<organism evidence="3 4">
    <name type="scientific">Vitis vinifera</name>
    <name type="common">Grape</name>
    <dbReference type="NCBI Taxonomy" id="29760"/>
    <lineage>
        <taxon>Eukaryota</taxon>
        <taxon>Viridiplantae</taxon>
        <taxon>Streptophyta</taxon>
        <taxon>Embryophyta</taxon>
        <taxon>Tracheophyta</taxon>
        <taxon>Spermatophyta</taxon>
        <taxon>Magnoliopsida</taxon>
        <taxon>eudicotyledons</taxon>
        <taxon>Gunneridae</taxon>
        <taxon>Pentapetalae</taxon>
        <taxon>rosids</taxon>
        <taxon>Vitales</taxon>
        <taxon>Vitaceae</taxon>
        <taxon>Viteae</taxon>
        <taxon>Vitis</taxon>
    </lineage>
</organism>
<evidence type="ECO:0000259" key="2">
    <source>
        <dbReference type="Pfam" id="PF10536"/>
    </source>
</evidence>
<dbReference type="PANTHER" id="PTHR46033">
    <property type="entry name" value="PROTEIN MAIN-LIKE 2"/>
    <property type="match status" value="1"/>
</dbReference>
<gene>
    <name evidence="3" type="primary">MAIL3_141</name>
    <name evidence="3" type="ORF">CK203_014196</name>
</gene>
<dbReference type="Pfam" id="PF10536">
    <property type="entry name" value="PMD"/>
    <property type="match status" value="1"/>
</dbReference>
<evidence type="ECO:0000313" key="3">
    <source>
        <dbReference type="EMBL" id="RVX08503.1"/>
    </source>
</evidence>
<name>A0A438JHR6_VITVI</name>
<accession>A0A438JHR6</accession>
<comment type="caution">
    <text evidence="3">The sequence shown here is derived from an EMBL/GenBank/DDBJ whole genome shotgun (WGS) entry which is preliminary data.</text>
</comment>
<dbReference type="InterPro" id="IPR019557">
    <property type="entry name" value="AminoTfrase-like_pln_mobile"/>
</dbReference>
<dbReference type="AlphaFoldDB" id="A0A438JHR6"/>
<evidence type="ECO:0000256" key="1">
    <source>
        <dbReference type="SAM" id="MobiDB-lite"/>
    </source>
</evidence>
<dbReference type="GO" id="GO:0010073">
    <property type="term" value="P:meristem maintenance"/>
    <property type="evidence" value="ECO:0007669"/>
    <property type="project" value="InterPro"/>
</dbReference>
<feature type="region of interest" description="Disordered" evidence="1">
    <location>
        <begin position="431"/>
        <end position="454"/>
    </location>
</feature>
<feature type="compositionally biased region" description="Low complexity" evidence="1">
    <location>
        <begin position="226"/>
        <end position="236"/>
    </location>
</feature>
<feature type="domain" description="Aminotransferase-like plant mobile" evidence="2">
    <location>
        <begin position="21"/>
        <end position="143"/>
    </location>
</feature>
<feature type="compositionally biased region" description="Gly residues" evidence="1">
    <location>
        <begin position="237"/>
        <end position="247"/>
    </location>
</feature>
<feature type="region of interest" description="Disordered" evidence="1">
    <location>
        <begin position="222"/>
        <end position="247"/>
    </location>
</feature>
<reference evidence="3 4" key="1">
    <citation type="journal article" date="2018" name="PLoS Genet.">
        <title>Population sequencing reveals clonal diversity and ancestral inbreeding in the grapevine cultivar Chardonnay.</title>
        <authorList>
            <person name="Roach M.J."/>
            <person name="Johnson D.L."/>
            <person name="Bohlmann J."/>
            <person name="van Vuuren H.J."/>
            <person name="Jones S.J."/>
            <person name="Pretorius I.S."/>
            <person name="Schmidt S.A."/>
            <person name="Borneman A.R."/>
        </authorList>
    </citation>
    <scope>NUCLEOTIDE SEQUENCE [LARGE SCALE GENOMIC DNA]</scope>
    <source>
        <strain evidence="4">cv. Chardonnay</strain>
        <tissue evidence="3">Leaf</tissue>
    </source>
</reference>
<dbReference type="Proteomes" id="UP000288805">
    <property type="component" value="Unassembled WGS sequence"/>
</dbReference>
<sequence length="454" mass="50665">MLGLEREHFSSLPPDADVESVRCYARAFILQLIGGFLFADKSNNRVHLMFLPLLKDLGVIGIYSWGSACLAWLYREIYRASRIDAHDVSGPLVLLQLWIWDRFPFIAPMRLHSTLHDGVLPQPPLGMQMSIHHHYIQRWEARYNHLAKVEAAYTSYGLQQIHPWTSLDTPNIGHRDEIHQLCATTLEAIHEADRLLIPPNIVDIERQSSDDEVVMRDGEVQTRGDGVQTRGGVVPTRGGGVRTRGGGVRTRGLKIHKADRLLIPPNVVDIERQSLNEEVGMRDGRVRTRSGGVRTRGGGVRTRGGGVRTRGCYIFYDPHFPIDDASLDFPSSSSLQHSAFTFSTPLDQSLPYSSVPSIDKGVIQEDVGTSFMQELLHYYIDGPSFHIPMSSSIDVSFTPPTTPLIALLPQSLGHPFRDDTTTQMQYFPTPLDEQQGEAQVQDQGCGRGKGRGRG</sequence>
<dbReference type="PANTHER" id="PTHR46033:SF8">
    <property type="entry name" value="PROTEIN MAINTENANCE OF MERISTEMS-LIKE"/>
    <property type="match status" value="1"/>
</dbReference>
<dbReference type="EMBL" id="QGNW01000041">
    <property type="protein sequence ID" value="RVX08503.1"/>
    <property type="molecule type" value="Genomic_DNA"/>
</dbReference>